<dbReference type="AlphaFoldDB" id="A0A317SME3"/>
<protein>
    <submittedName>
        <fullName evidence="3">Uncharacterized protein</fullName>
    </submittedName>
</protein>
<feature type="transmembrane region" description="Helical" evidence="2">
    <location>
        <begin position="78"/>
        <end position="97"/>
    </location>
</feature>
<keyword evidence="4" id="KW-1185">Reference proteome</keyword>
<organism evidence="3 4">
    <name type="scientific">Tuber magnatum</name>
    <name type="common">white Piedmont truffle</name>
    <dbReference type="NCBI Taxonomy" id="42249"/>
    <lineage>
        <taxon>Eukaryota</taxon>
        <taxon>Fungi</taxon>
        <taxon>Dikarya</taxon>
        <taxon>Ascomycota</taxon>
        <taxon>Pezizomycotina</taxon>
        <taxon>Pezizomycetes</taxon>
        <taxon>Pezizales</taxon>
        <taxon>Tuberaceae</taxon>
        <taxon>Tuber</taxon>
    </lineage>
</organism>
<keyword evidence="2" id="KW-0472">Membrane</keyword>
<proteinExistence type="predicted"/>
<evidence type="ECO:0000256" key="1">
    <source>
        <dbReference type="SAM" id="MobiDB-lite"/>
    </source>
</evidence>
<evidence type="ECO:0000256" key="2">
    <source>
        <dbReference type="SAM" id="Phobius"/>
    </source>
</evidence>
<feature type="compositionally biased region" description="Basic and acidic residues" evidence="1">
    <location>
        <begin position="194"/>
        <end position="204"/>
    </location>
</feature>
<evidence type="ECO:0000313" key="4">
    <source>
        <dbReference type="Proteomes" id="UP000246991"/>
    </source>
</evidence>
<evidence type="ECO:0000313" key="3">
    <source>
        <dbReference type="EMBL" id="PWW75575.1"/>
    </source>
</evidence>
<name>A0A317SME3_9PEZI</name>
<dbReference type="EMBL" id="PYWC01000044">
    <property type="protein sequence ID" value="PWW75575.1"/>
    <property type="molecule type" value="Genomic_DNA"/>
</dbReference>
<dbReference type="Proteomes" id="UP000246991">
    <property type="component" value="Unassembled WGS sequence"/>
</dbReference>
<feature type="region of interest" description="Disordered" evidence="1">
    <location>
        <begin position="176"/>
        <end position="209"/>
    </location>
</feature>
<keyword evidence="2" id="KW-1133">Transmembrane helix</keyword>
<reference evidence="3 4" key="1">
    <citation type="submission" date="2018-03" db="EMBL/GenBank/DDBJ databases">
        <title>Genomes of Pezizomycetes fungi and the evolution of truffles.</title>
        <authorList>
            <person name="Murat C."/>
            <person name="Payen T."/>
            <person name="Noel B."/>
            <person name="Kuo A."/>
            <person name="Martin F.M."/>
        </authorList>
    </citation>
    <scope>NUCLEOTIDE SEQUENCE [LARGE SCALE GENOMIC DNA]</scope>
    <source>
        <strain evidence="3">091103-1</strain>
    </source>
</reference>
<feature type="transmembrane region" description="Helical" evidence="2">
    <location>
        <begin position="47"/>
        <end position="66"/>
    </location>
</feature>
<gene>
    <name evidence="3" type="ORF">C7212DRAFT_345519</name>
</gene>
<keyword evidence="2" id="KW-0812">Transmembrane</keyword>
<accession>A0A317SME3</accession>
<comment type="caution">
    <text evidence="3">The sequence shown here is derived from an EMBL/GenBank/DDBJ whole genome shotgun (WGS) entry which is preliminary data.</text>
</comment>
<sequence length="229" mass="25601">MTRENPFRWEEWVKARLLPLTTLLFLASSAIFGTAVAETNVTTNGIAVSILTIALLTIFYTIFNIASCFIPSFKLRPTLLCVIYSLPIPIWLFLTMFELTEVKDISDKANSYNSSHWGEGSGFSHGCSWADAGRYPDKYSYDRTCSLLKGRFSISWIAFFLFGPKRVSDQEEEERVRQARRDEEEEAETGVTERTVEGHKDDTHVSAPGADSISGALVVTTTAVHLPMG</sequence>
<dbReference type="OrthoDB" id="5395563at2759"/>